<accession>A0A6A7BLJ6</accession>
<dbReference type="InterPro" id="IPR014044">
    <property type="entry name" value="CAP_dom"/>
</dbReference>
<evidence type="ECO:0000259" key="1">
    <source>
        <dbReference type="Pfam" id="PF00188"/>
    </source>
</evidence>
<dbReference type="Proteomes" id="UP000799423">
    <property type="component" value="Unassembled WGS sequence"/>
</dbReference>
<dbReference type="EMBL" id="MU006291">
    <property type="protein sequence ID" value="KAF2855028.1"/>
    <property type="molecule type" value="Genomic_DNA"/>
</dbReference>
<protein>
    <recommendedName>
        <fullName evidence="1">SCP domain-containing protein</fullName>
    </recommendedName>
</protein>
<keyword evidence="3" id="KW-1185">Reference proteome</keyword>
<dbReference type="Pfam" id="PF00188">
    <property type="entry name" value="CAP"/>
    <property type="match status" value="1"/>
</dbReference>
<organism evidence="2 3">
    <name type="scientific">Plenodomus tracheiphilus IPT5</name>
    <dbReference type="NCBI Taxonomy" id="1408161"/>
    <lineage>
        <taxon>Eukaryota</taxon>
        <taxon>Fungi</taxon>
        <taxon>Dikarya</taxon>
        <taxon>Ascomycota</taxon>
        <taxon>Pezizomycotina</taxon>
        <taxon>Dothideomycetes</taxon>
        <taxon>Pleosporomycetidae</taxon>
        <taxon>Pleosporales</taxon>
        <taxon>Pleosporineae</taxon>
        <taxon>Leptosphaeriaceae</taxon>
        <taxon>Plenodomus</taxon>
    </lineage>
</organism>
<name>A0A6A7BLJ6_9PLEO</name>
<dbReference type="InterPro" id="IPR035940">
    <property type="entry name" value="CAP_sf"/>
</dbReference>
<proteinExistence type="predicted"/>
<dbReference type="OrthoDB" id="5350391at2759"/>
<gene>
    <name evidence="2" type="ORF">T440DRAFT_201841</name>
</gene>
<dbReference type="SUPFAM" id="SSF55797">
    <property type="entry name" value="PR-1-like"/>
    <property type="match status" value="1"/>
</dbReference>
<dbReference type="AlphaFoldDB" id="A0A6A7BLJ6"/>
<sequence length="345" mass="37183">MKGSKRITKGWAGMVFRLGDPSPRHRLMCGGWGRGGCDGARFHFPTMNSQVCDFQVSTYPVIHYQLSLFDNHVLYRPSAQTFFFSSLSTEKTHPVKPLQSITQSNQQTKPHKSIKMRSAIALSLAAIAGSALAAPSNYGNQVKDVHVVVETVVHTVYYTEGQPQATPTPSPEQYYEAPAVTSAVYEAPAPTSSAVYVAPTYEAAPAPQPSSTKPAAPVATGSGYQGIVDKWRAKLNLKPLINSKKLEDNAMNTVIASNGEMIHKLNAGTFGQVLAPGDKDDFEHVFVGGWLCEIPTLPGLDGICQTQSAGWTYQGQTGHAEILTSPNYSEIGCAFNAGIWCCDLA</sequence>
<evidence type="ECO:0000313" key="3">
    <source>
        <dbReference type="Proteomes" id="UP000799423"/>
    </source>
</evidence>
<evidence type="ECO:0000313" key="2">
    <source>
        <dbReference type="EMBL" id="KAF2855028.1"/>
    </source>
</evidence>
<reference evidence="2" key="1">
    <citation type="submission" date="2020-01" db="EMBL/GenBank/DDBJ databases">
        <authorList>
            <consortium name="DOE Joint Genome Institute"/>
            <person name="Haridas S."/>
            <person name="Albert R."/>
            <person name="Binder M."/>
            <person name="Bloem J."/>
            <person name="Labutti K."/>
            <person name="Salamov A."/>
            <person name="Andreopoulos B."/>
            <person name="Baker S.E."/>
            <person name="Barry K."/>
            <person name="Bills G."/>
            <person name="Bluhm B.H."/>
            <person name="Cannon C."/>
            <person name="Castanera R."/>
            <person name="Culley D.E."/>
            <person name="Daum C."/>
            <person name="Ezra D."/>
            <person name="Gonzalez J.B."/>
            <person name="Henrissat B."/>
            <person name="Kuo A."/>
            <person name="Liang C."/>
            <person name="Lipzen A."/>
            <person name="Lutzoni F."/>
            <person name="Magnuson J."/>
            <person name="Mondo S."/>
            <person name="Nolan M."/>
            <person name="Ohm R."/>
            <person name="Pangilinan J."/>
            <person name="Park H.-J."/>
            <person name="Ramirez L."/>
            <person name="Alfaro M."/>
            <person name="Sun H."/>
            <person name="Tritt A."/>
            <person name="Yoshinaga Y."/>
            <person name="Zwiers L.-H."/>
            <person name="Turgeon B.G."/>
            <person name="Goodwin S.B."/>
            <person name="Spatafora J.W."/>
            <person name="Crous P.W."/>
            <person name="Grigoriev I.V."/>
        </authorList>
    </citation>
    <scope>NUCLEOTIDE SEQUENCE</scope>
    <source>
        <strain evidence="2">IPT5</strain>
    </source>
</reference>
<feature type="domain" description="SCP" evidence="1">
    <location>
        <begin position="228"/>
        <end position="336"/>
    </location>
</feature>